<dbReference type="AlphaFoldDB" id="A0A1I4DLM7"/>
<evidence type="ECO:0000256" key="1">
    <source>
        <dbReference type="SAM" id="MobiDB-lite"/>
    </source>
</evidence>
<dbReference type="STRING" id="414703.SAMN04488125_106107"/>
<organism evidence="2 3">
    <name type="scientific">Methylorubrum salsuginis</name>
    <dbReference type="NCBI Taxonomy" id="414703"/>
    <lineage>
        <taxon>Bacteria</taxon>
        <taxon>Pseudomonadati</taxon>
        <taxon>Pseudomonadota</taxon>
        <taxon>Alphaproteobacteria</taxon>
        <taxon>Hyphomicrobiales</taxon>
        <taxon>Methylobacteriaceae</taxon>
        <taxon>Methylorubrum</taxon>
    </lineage>
</organism>
<dbReference type="Proteomes" id="UP000198804">
    <property type="component" value="Unassembled WGS sequence"/>
</dbReference>
<name>A0A1I4DLM7_9HYPH</name>
<gene>
    <name evidence="2" type="ORF">SAMN04488125_106107</name>
</gene>
<feature type="compositionally biased region" description="Polar residues" evidence="1">
    <location>
        <begin position="36"/>
        <end position="45"/>
    </location>
</feature>
<keyword evidence="3" id="KW-1185">Reference proteome</keyword>
<dbReference type="RefSeq" id="WP_091944804.1">
    <property type="nucleotide sequence ID" value="NZ_FOSV01000006.1"/>
</dbReference>
<protein>
    <submittedName>
        <fullName evidence="2">Uncharacterized protein</fullName>
    </submittedName>
</protein>
<evidence type="ECO:0000313" key="2">
    <source>
        <dbReference type="EMBL" id="SFK94558.1"/>
    </source>
</evidence>
<reference evidence="3" key="1">
    <citation type="submission" date="2016-10" db="EMBL/GenBank/DDBJ databases">
        <authorList>
            <person name="Varghese N."/>
            <person name="Submissions S."/>
        </authorList>
    </citation>
    <scope>NUCLEOTIDE SEQUENCE [LARGE SCALE GENOMIC DNA]</scope>
    <source>
        <strain evidence="3">CGMCC 1.6474</strain>
    </source>
</reference>
<proteinExistence type="predicted"/>
<dbReference type="EMBL" id="FOSV01000006">
    <property type="protein sequence ID" value="SFK94558.1"/>
    <property type="molecule type" value="Genomic_DNA"/>
</dbReference>
<accession>A0A1I4DLM7</accession>
<dbReference type="OrthoDB" id="7998878at2"/>
<sequence>MGNENRPGEDLTNVGTRKPEDAVGSRGPSPAGGGHQTPQQAAITGQGSGGRSDDERTGEWGGSEEGRTPPAIGGSSGGHSDRKAAAGPRAGEPVAGETDRAKRS</sequence>
<evidence type="ECO:0000313" key="3">
    <source>
        <dbReference type="Proteomes" id="UP000198804"/>
    </source>
</evidence>
<feature type="region of interest" description="Disordered" evidence="1">
    <location>
        <begin position="1"/>
        <end position="104"/>
    </location>
</feature>